<dbReference type="STRING" id="1447883.A0A2B7Y375"/>
<dbReference type="EMBL" id="PDNA01000082">
    <property type="protein sequence ID" value="PGH15483.1"/>
    <property type="molecule type" value="Genomic_DNA"/>
</dbReference>
<reference evidence="2 3" key="1">
    <citation type="submission" date="2017-10" db="EMBL/GenBank/DDBJ databases">
        <title>Comparative genomics in systemic dimorphic fungi from Ajellomycetaceae.</title>
        <authorList>
            <person name="Munoz J.F."/>
            <person name="Mcewen J.G."/>
            <person name="Clay O.K."/>
            <person name="Cuomo C.A."/>
        </authorList>
    </citation>
    <scope>NUCLEOTIDE SEQUENCE [LARGE SCALE GENOMIC DNA]</scope>
    <source>
        <strain evidence="2 3">UAMH7299</strain>
    </source>
</reference>
<comment type="caution">
    <text evidence="2">The sequence shown here is derived from an EMBL/GenBank/DDBJ whole genome shotgun (WGS) entry which is preliminary data.</text>
</comment>
<dbReference type="Pfam" id="PF13391">
    <property type="entry name" value="HNH_2"/>
    <property type="match status" value="1"/>
</dbReference>
<dbReference type="Proteomes" id="UP000224634">
    <property type="component" value="Unassembled WGS sequence"/>
</dbReference>
<accession>A0A2B7Y375</accession>
<evidence type="ECO:0000313" key="2">
    <source>
        <dbReference type="EMBL" id="PGH15483.1"/>
    </source>
</evidence>
<keyword evidence="3" id="KW-1185">Reference proteome</keyword>
<evidence type="ECO:0000259" key="1">
    <source>
        <dbReference type="Pfam" id="PF13391"/>
    </source>
</evidence>
<dbReference type="OrthoDB" id="2104739at2759"/>
<name>A0A2B7Y375_POLH7</name>
<organism evidence="2 3">
    <name type="scientific">Polytolypa hystricis (strain UAMH7299)</name>
    <dbReference type="NCBI Taxonomy" id="1447883"/>
    <lineage>
        <taxon>Eukaryota</taxon>
        <taxon>Fungi</taxon>
        <taxon>Dikarya</taxon>
        <taxon>Ascomycota</taxon>
        <taxon>Pezizomycotina</taxon>
        <taxon>Eurotiomycetes</taxon>
        <taxon>Eurotiomycetidae</taxon>
        <taxon>Onygenales</taxon>
        <taxon>Onygenales incertae sedis</taxon>
        <taxon>Polytolypa</taxon>
    </lineage>
</organism>
<gene>
    <name evidence="2" type="ORF">AJ80_05500</name>
</gene>
<feature type="domain" description="HNH nuclease" evidence="1">
    <location>
        <begin position="200"/>
        <end position="272"/>
    </location>
</feature>
<evidence type="ECO:0000313" key="3">
    <source>
        <dbReference type="Proteomes" id="UP000224634"/>
    </source>
</evidence>
<dbReference type="AlphaFoldDB" id="A0A2B7Y375"/>
<proteinExistence type="predicted"/>
<dbReference type="InterPro" id="IPR003615">
    <property type="entry name" value="HNH_nuc"/>
</dbReference>
<sequence length="375" mass="42614">MEGILQFSGPQPLAADQRVQVQRRFYAIVEYFEGLDDPSRREFNRPLLLHYTYDYSRSQLSKDTFLRSFFHFMDLDIADEEELNFDDGDLVQRLDTNLTSFADFLFDHFFMLLKAAGNQTRQPTPAHLSIIQSVQGQTHEFSPTPDRLSVLRGACLIRDHHRCVISRKFNLDEAVRRYKEDANNAQDDEGNPLQGQETAKLEVAHILPHSLTQARADSNLDDSQKAALAILNMFDCDVAHLIDGVNIDRPYNAMSLTHDLHSLFGRFDVYFEAIPGREHTYQIDTFLPPFLLNLPVNRTLYLMHDRSIDPPSPRLLALHCAITHILHLSGAGEYTDKILGDMEEIGVLEDGSSELGRMVQLRLSGWLGGSVDTPA</sequence>
<protein>
    <recommendedName>
        <fullName evidence="1">HNH nuclease domain-containing protein</fullName>
    </recommendedName>
</protein>